<dbReference type="Pfam" id="PF00169">
    <property type="entry name" value="PH"/>
    <property type="match status" value="1"/>
</dbReference>
<dbReference type="PANTHER" id="PTHR10829">
    <property type="entry name" value="CORTACTIN AND DREBRIN"/>
    <property type="match status" value="1"/>
</dbReference>
<proteinExistence type="predicted"/>
<dbReference type="GO" id="GO:0051015">
    <property type="term" value="F:actin filament binding"/>
    <property type="evidence" value="ECO:0007669"/>
    <property type="project" value="TreeGrafter"/>
</dbReference>
<sequence length="676" mass="72836">MRKAPINRPVAAVTVRAVGCGGVDEARGFLDDEEVVWALLRMQMGSGAFARIKFIAVHFNGDDVPVVRRGRLNSNSAEVLAHFGQVHATLEFKRKEEFTVDSVCEQLLPVLTSDSNLEGSGPDSQSAQSLKQMYEAIISEQKKAALGKRMSLRAGPRTARECGPGRRVTAAGALAAVAKSRGQYNWVLLEPTQLELHNAGYGGLDELKAWLEDDKVLFGVIRFSFGNGKSSDTDCVKYVFVHWVGPSVPAVRRGQWNMQHKEADTMVRKFCTVIIMQKEVHTPSDLDVGQIISEIQRLSVVDGTAGGSADSISLDKYIAALEEECREGMQADVSDGEEGAAPQALPDVSAAVEAVRKADDGAWNWLLLGLGPQTPAQQRLSVAGPRRSLTTPMTPRTASSSPPPRADEPPLPPPDKVPSRSASAAGTEPTVAAAVAAAAVVASPPPTGTLPLAPRAPAAVPPQPAAVAAAPGPSARRSLASPPAGPATGGARPVQFADAADATERRPSVPNGHPQPRRDSNQQVQAQGSSRSGRRALAAAPQVKHGSLRIRTGWWWSRRHFQLHAGHLRWWQNQEDSEKQVDPLGEIALVQGETRWRAERTQGTRLELVCQRGASRGRDGERFMLQADDTQTASDWVEEIGQHIRYVDMLLSWPLPLEGRQGDIRSYGISYPEGAS</sequence>
<evidence type="ECO:0000259" key="2">
    <source>
        <dbReference type="PROSITE" id="PS50003"/>
    </source>
</evidence>
<gene>
    <name evidence="4" type="ORF">ACAT0790_LOCUS24472</name>
</gene>
<dbReference type="SUPFAM" id="SSF55753">
    <property type="entry name" value="Actin depolymerizing proteins"/>
    <property type="match status" value="2"/>
</dbReference>
<dbReference type="PROSITE" id="PS50003">
    <property type="entry name" value="PH_DOMAIN"/>
    <property type="match status" value="1"/>
</dbReference>
<feature type="compositionally biased region" description="Low complexity" evidence="1">
    <location>
        <begin position="522"/>
        <end position="540"/>
    </location>
</feature>
<dbReference type="SMART" id="SM00233">
    <property type="entry name" value="PH"/>
    <property type="match status" value="1"/>
</dbReference>
<accession>A0A7S1MMH2</accession>
<dbReference type="GO" id="GO:0030833">
    <property type="term" value="P:regulation of actin filament polymerization"/>
    <property type="evidence" value="ECO:0007669"/>
    <property type="project" value="TreeGrafter"/>
</dbReference>
<dbReference type="PROSITE" id="PS51263">
    <property type="entry name" value="ADF_H"/>
    <property type="match status" value="2"/>
</dbReference>
<feature type="compositionally biased region" description="Pro residues" evidence="1">
    <location>
        <begin position="401"/>
        <end position="416"/>
    </location>
</feature>
<dbReference type="InterPro" id="IPR002108">
    <property type="entry name" value="ADF-H"/>
</dbReference>
<feature type="compositionally biased region" description="Low complexity" evidence="1">
    <location>
        <begin position="390"/>
        <end position="400"/>
    </location>
</feature>
<protein>
    <recommendedName>
        <fullName evidence="5">ADF-H domain-containing protein</fullName>
    </recommendedName>
</protein>
<dbReference type="PANTHER" id="PTHR10829:SF25">
    <property type="entry name" value="DREBRIN-LIKE PROTEIN"/>
    <property type="match status" value="1"/>
</dbReference>
<reference evidence="4" key="1">
    <citation type="submission" date="2021-01" db="EMBL/GenBank/DDBJ databases">
        <authorList>
            <person name="Corre E."/>
            <person name="Pelletier E."/>
            <person name="Niang G."/>
            <person name="Scheremetjew M."/>
            <person name="Finn R."/>
            <person name="Kale V."/>
            <person name="Holt S."/>
            <person name="Cochrane G."/>
            <person name="Meng A."/>
            <person name="Brown T."/>
            <person name="Cohen L."/>
        </authorList>
    </citation>
    <scope>NUCLEOTIDE SEQUENCE</scope>
    <source>
        <strain evidence="4">OF101</strain>
    </source>
</reference>
<dbReference type="EMBL" id="HBGE01040539">
    <property type="protein sequence ID" value="CAD9135860.1"/>
    <property type="molecule type" value="Transcribed_RNA"/>
</dbReference>
<feature type="domain" description="ADF-H" evidence="3">
    <location>
        <begin position="151"/>
        <end position="296"/>
    </location>
</feature>
<dbReference type="SUPFAM" id="SSF50729">
    <property type="entry name" value="PH domain-like"/>
    <property type="match status" value="1"/>
</dbReference>
<dbReference type="GO" id="GO:0005884">
    <property type="term" value="C:actin filament"/>
    <property type="evidence" value="ECO:0007669"/>
    <property type="project" value="TreeGrafter"/>
</dbReference>
<evidence type="ECO:0000256" key="1">
    <source>
        <dbReference type="SAM" id="MobiDB-lite"/>
    </source>
</evidence>
<dbReference type="InterPro" id="IPR001849">
    <property type="entry name" value="PH_domain"/>
</dbReference>
<evidence type="ECO:0000313" key="4">
    <source>
        <dbReference type="EMBL" id="CAD9135860.1"/>
    </source>
</evidence>
<organism evidence="4">
    <name type="scientific">Alexandrium catenella</name>
    <name type="common">Red tide dinoflagellate</name>
    <name type="synonym">Gonyaulax catenella</name>
    <dbReference type="NCBI Taxonomy" id="2925"/>
    <lineage>
        <taxon>Eukaryota</taxon>
        <taxon>Sar</taxon>
        <taxon>Alveolata</taxon>
        <taxon>Dinophyceae</taxon>
        <taxon>Gonyaulacales</taxon>
        <taxon>Pyrocystaceae</taxon>
        <taxon>Alexandrium</taxon>
    </lineage>
</organism>
<evidence type="ECO:0000259" key="3">
    <source>
        <dbReference type="PROSITE" id="PS51263"/>
    </source>
</evidence>
<dbReference type="GO" id="GO:0030864">
    <property type="term" value="C:cortical actin cytoskeleton"/>
    <property type="evidence" value="ECO:0007669"/>
    <property type="project" value="TreeGrafter"/>
</dbReference>
<dbReference type="Pfam" id="PF00241">
    <property type="entry name" value="Cofilin_ADF"/>
    <property type="match status" value="2"/>
</dbReference>
<feature type="domain" description="PH" evidence="2">
    <location>
        <begin position="541"/>
        <end position="645"/>
    </location>
</feature>
<dbReference type="Gene3D" id="3.40.20.10">
    <property type="entry name" value="Severin"/>
    <property type="match status" value="2"/>
</dbReference>
<dbReference type="InterPro" id="IPR011993">
    <property type="entry name" value="PH-like_dom_sf"/>
</dbReference>
<dbReference type="Gene3D" id="2.30.29.30">
    <property type="entry name" value="Pleckstrin-homology domain (PH domain)/Phosphotyrosine-binding domain (PTB)"/>
    <property type="match status" value="1"/>
</dbReference>
<feature type="region of interest" description="Disordered" evidence="1">
    <location>
        <begin position="376"/>
        <end position="428"/>
    </location>
</feature>
<dbReference type="AlphaFoldDB" id="A0A7S1MMH2"/>
<feature type="domain" description="ADF-H" evidence="3">
    <location>
        <begin position="1"/>
        <end position="108"/>
    </location>
</feature>
<feature type="compositionally biased region" description="Low complexity" evidence="1">
    <location>
        <begin position="465"/>
        <end position="482"/>
    </location>
</feature>
<name>A0A7S1MMH2_ALECA</name>
<feature type="compositionally biased region" description="Low complexity" evidence="1">
    <location>
        <begin position="419"/>
        <end position="428"/>
    </location>
</feature>
<dbReference type="InterPro" id="IPR029006">
    <property type="entry name" value="ADF-H/Gelsolin-like_dom_sf"/>
</dbReference>
<feature type="region of interest" description="Disordered" evidence="1">
    <location>
        <begin position="452"/>
        <end position="543"/>
    </location>
</feature>
<evidence type="ECO:0008006" key="5">
    <source>
        <dbReference type="Google" id="ProtNLM"/>
    </source>
</evidence>